<keyword evidence="3" id="KW-1185">Reference proteome</keyword>
<comment type="caution">
    <text evidence="2">The sequence shown here is derived from an EMBL/GenBank/DDBJ whole genome shotgun (WGS) entry which is preliminary data.</text>
</comment>
<protein>
    <submittedName>
        <fullName evidence="2">Uncharacterized protein</fullName>
    </submittedName>
</protein>
<keyword evidence="1" id="KW-1133">Transmembrane helix</keyword>
<evidence type="ECO:0000313" key="3">
    <source>
        <dbReference type="Proteomes" id="UP000235145"/>
    </source>
</evidence>
<accession>A0A9R1UPD0</accession>
<evidence type="ECO:0000313" key="2">
    <source>
        <dbReference type="EMBL" id="KAJ0190563.1"/>
    </source>
</evidence>
<feature type="transmembrane region" description="Helical" evidence="1">
    <location>
        <begin position="54"/>
        <end position="75"/>
    </location>
</feature>
<reference evidence="2 3" key="1">
    <citation type="journal article" date="2017" name="Nat. Commun.">
        <title>Genome assembly with in vitro proximity ligation data and whole-genome triplication in lettuce.</title>
        <authorList>
            <person name="Reyes-Chin-Wo S."/>
            <person name="Wang Z."/>
            <person name="Yang X."/>
            <person name="Kozik A."/>
            <person name="Arikit S."/>
            <person name="Song C."/>
            <person name="Xia L."/>
            <person name="Froenicke L."/>
            <person name="Lavelle D.O."/>
            <person name="Truco M.J."/>
            <person name="Xia R."/>
            <person name="Zhu S."/>
            <person name="Xu C."/>
            <person name="Xu H."/>
            <person name="Xu X."/>
            <person name="Cox K."/>
            <person name="Korf I."/>
            <person name="Meyers B.C."/>
            <person name="Michelmore R.W."/>
        </authorList>
    </citation>
    <scope>NUCLEOTIDE SEQUENCE [LARGE SCALE GENOMIC DNA]</scope>
    <source>
        <strain evidence="3">cv. Salinas</strain>
        <tissue evidence="2">Seedlings</tissue>
    </source>
</reference>
<sequence>MYGCCVTSSYKPFCFSVTTTFEKARDMANHIQNLSLMGTLELRFDLEGCYTVSLFYYNTLSFLSFLCLLLSIWTYHAPLIVKAVHGF</sequence>
<organism evidence="2 3">
    <name type="scientific">Lactuca sativa</name>
    <name type="common">Garden lettuce</name>
    <dbReference type="NCBI Taxonomy" id="4236"/>
    <lineage>
        <taxon>Eukaryota</taxon>
        <taxon>Viridiplantae</taxon>
        <taxon>Streptophyta</taxon>
        <taxon>Embryophyta</taxon>
        <taxon>Tracheophyta</taxon>
        <taxon>Spermatophyta</taxon>
        <taxon>Magnoliopsida</taxon>
        <taxon>eudicotyledons</taxon>
        <taxon>Gunneridae</taxon>
        <taxon>Pentapetalae</taxon>
        <taxon>asterids</taxon>
        <taxon>campanulids</taxon>
        <taxon>Asterales</taxon>
        <taxon>Asteraceae</taxon>
        <taxon>Cichorioideae</taxon>
        <taxon>Cichorieae</taxon>
        <taxon>Lactucinae</taxon>
        <taxon>Lactuca</taxon>
    </lineage>
</organism>
<evidence type="ECO:0000256" key="1">
    <source>
        <dbReference type="SAM" id="Phobius"/>
    </source>
</evidence>
<proteinExistence type="predicted"/>
<keyword evidence="1" id="KW-0472">Membrane</keyword>
<dbReference type="EMBL" id="NBSK02000008">
    <property type="protein sequence ID" value="KAJ0190563.1"/>
    <property type="molecule type" value="Genomic_DNA"/>
</dbReference>
<dbReference type="Proteomes" id="UP000235145">
    <property type="component" value="Unassembled WGS sequence"/>
</dbReference>
<gene>
    <name evidence="2" type="ORF">LSAT_V11C800427140</name>
</gene>
<keyword evidence="1" id="KW-0812">Transmembrane</keyword>
<dbReference type="AlphaFoldDB" id="A0A9R1UPD0"/>
<name>A0A9R1UPD0_LACSA</name>